<organism evidence="2 3">
    <name type="scientific">Nitritalea halalkaliphila LW7</name>
    <dbReference type="NCBI Taxonomy" id="1189621"/>
    <lineage>
        <taxon>Bacteria</taxon>
        <taxon>Pseudomonadati</taxon>
        <taxon>Bacteroidota</taxon>
        <taxon>Cytophagia</taxon>
        <taxon>Cytophagales</taxon>
        <taxon>Cyclobacteriaceae</taxon>
        <taxon>Nitritalea</taxon>
    </lineage>
</organism>
<dbReference type="Pfam" id="PF14129">
    <property type="entry name" value="DUF4296"/>
    <property type="match status" value="1"/>
</dbReference>
<dbReference type="STRING" id="1189621.A3SI_12474"/>
<name>I5C1G4_9BACT</name>
<reference evidence="2 3" key="1">
    <citation type="submission" date="2012-05" db="EMBL/GenBank/DDBJ databases">
        <title>Genome sequence of Nitritalea halalkaliphila LW7.</title>
        <authorList>
            <person name="Jangir P.K."/>
            <person name="Singh A."/>
            <person name="Shivaji S."/>
            <person name="Sharma R."/>
        </authorList>
    </citation>
    <scope>NUCLEOTIDE SEQUENCE [LARGE SCALE GENOMIC DNA]</scope>
    <source>
        <strain evidence="2 3">LW7</strain>
    </source>
</reference>
<evidence type="ECO:0000313" key="2">
    <source>
        <dbReference type="EMBL" id="EIM75666.1"/>
    </source>
</evidence>
<protein>
    <recommendedName>
        <fullName evidence="1">DUF4296 domain-containing protein</fullName>
    </recommendedName>
</protein>
<dbReference type="InterPro" id="IPR025381">
    <property type="entry name" value="DUF4296"/>
</dbReference>
<dbReference type="AlphaFoldDB" id="I5C1G4"/>
<proteinExistence type="predicted"/>
<dbReference type="OrthoDB" id="981921at2"/>
<evidence type="ECO:0000313" key="3">
    <source>
        <dbReference type="Proteomes" id="UP000005551"/>
    </source>
</evidence>
<accession>I5C1G4</accession>
<gene>
    <name evidence="2" type="ORF">A3SI_12474</name>
</gene>
<comment type="caution">
    <text evidence="2">The sequence shown here is derived from an EMBL/GenBank/DDBJ whole genome shotgun (WGS) entry which is preliminary data.</text>
</comment>
<evidence type="ECO:0000259" key="1">
    <source>
        <dbReference type="Pfam" id="PF14129"/>
    </source>
</evidence>
<keyword evidence="3" id="KW-1185">Reference proteome</keyword>
<dbReference type="RefSeq" id="WP_009055619.1">
    <property type="nucleotide sequence ID" value="NZ_AJYA01000028.1"/>
</dbReference>
<dbReference type="Proteomes" id="UP000005551">
    <property type="component" value="Unassembled WGS sequence"/>
</dbReference>
<sequence>MKRILFVLLLLGLGACSEPDLPEGILDEEKMVELLIDLHLAEGLTSTFPIPFDSARVLYPYLENEVFRKHQIPDSVFHESLLYYMTDLRKINRMYERTIDSLNVKEKLRNP</sequence>
<dbReference type="EMBL" id="AJYA01000028">
    <property type="protein sequence ID" value="EIM75666.1"/>
    <property type="molecule type" value="Genomic_DNA"/>
</dbReference>
<feature type="domain" description="DUF4296" evidence="1">
    <location>
        <begin position="22"/>
        <end position="107"/>
    </location>
</feature>
<dbReference type="PROSITE" id="PS51257">
    <property type="entry name" value="PROKAR_LIPOPROTEIN"/>
    <property type="match status" value="1"/>
</dbReference>